<dbReference type="OrthoDB" id="3386703at2"/>
<evidence type="ECO:0000313" key="2">
    <source>
        <dbReference type="Proteomes" id="UP000253094"/>
    </source>
</evidence>
<evidence type="ECO:0008006" key="3">
    <source>
        <dbReference type="Google" id="ProtNLM"/>
    </source>
</evidence>
<name>A0A367FQG2_9ACTN</name>
<accession>A0A367FQG2</accession>
<reference evidence="1 2" key="1">
    <citation type="submission" date="2018-06" db="EMBL/GenBank/DDBJ databases">
        <title>Sphaerisporangium craniellae sp. nov., isolated from a marine sponge in the South China Sea.</title>
        <authorList>
            <person name="Li L."/>
        </authorList>
    </citation>
    <scope>NUCLEOTIDE SEQUENCE [LARGE SCALE GENOMIC DNA]</scope>
    <source>
        <strain evidence="1 2">CCTCC AA 208026</strain>
    </source>
</reference>
<dbReference type="Proteomes" id="UP000253094">
    <property type="component" value="Unassembled WGS sequence"/>
</dbReference>
<comment type="caution">
    <text evidence="1">The sequence shown here is derived from an EMBL/GenBank/DDBJ whole genome shotgun (WGS) entry which is preliminary data.</text>
</comment>
<dbReference type="RefSeq" id="WP_114027271.1">
    <property type="nucleotide sequence ID" value="NZ_QOIL01000002.1"/>
</dbReference>
<sequence>MGQERYVTSAAIESIIKEINEDVIPAVKQWRALVDTTVVGFPGWGALGEPLIGLRYRDVQNDVREKLGEAITVLETWNRQLDTARGNWRAAEDASTTVYV</sequence>
<gene>
    <name evidence="1" type="ORF">DQ384_03860</name>
</gene>
<evidence type="ECO:0000313" key="1">
    <source>
        <dbReference type="EMBL" id="RCG32636.1"/>
    </source>
</evidence>
<keyword evidence="2" id="KW-1185">Reference proteome</keyword>
<proteinExistence type="predicted"/>
<dbReference type="EMBL" id="QOIL01000002">
    <property type="protein sequence ID" value="RCG32636.1"/>
    <property type="molecule type" value="Genomic_DNA"/>
</dbReference>
<protein>
    <recommendedName>
        <fullName evidence="3">WXG100 family type VII secretion target</fullName>
    </recommendedName>
</protein>
<dbReference type="AlphaFoldDB" id="A0A367FQG2"/>
<organism evidence="1 2">
    <name type="scientific">Sphaerisporangium album</name>
    <dbReference type="NCBI Taxonomy" id="509200"/>
    <lineage>
        <taxon>Bacteria</taxon>
        <taxon>Bacillati</taxon>
        <taxon>Actinomycetota</taxon>
        <taxon>Actinomycetes</taxon>
        <taxon>Streptosporangiales</taxon>
        <taxon>Streptosporangiaceae</taxon>
        <taxon>Sphaerisporangium</taxon>
    </lineage>
</organism>